<proteinExistence type="predicted"/>
<gene>
    <name evidence="2" type="ORF">C2845_PM13G19250</name>
</gene>
<evidence type="ECO:0000313" key="2">
    <source>
        <dbReference type="EMBL" id="RLN04552.1"/>
    </source>
</evidence>
<feature type="transmembrane region" description="Helical" evidence="1">
    <location>
        <begin position="59"/>
        <end position="77"/>
    </location>
</feature>
<evidence type="ECO:0000313" key="3">
    <source>
        <dbReference type="Proteomes" id="UP000275267"/>
    </source>
</evidence>
<name>A0A3L6RKD6_PANMI</name>
<comment type="caution">
    <text evidence="2">The sequence shown here is derived from an EMBL/GenBank/DDBJ whole genome shotgun (WGS) entry which is preliminary data.</text>
</comment>
<evidence type="ECO:0000256" key="1">
    <source>
        <dbReference type="SAM" id="Phobius"/>
    </source>
</evidence>
<dbReference type="EMBL" id="PQIB02000008">
    <property type="protein sequence ID" value="RLN04552.1"/>
    <property type="molecule type" value="Genomic_DNA"/>
</dbReference>
<reference evidence="3" key="1">
    <citation type="journal article" date="2019" name="Nat. Commun.">
        <title>The genome of broomcorn millet.</title>
        <authorList>
            <person name="Zou C."/>
            <person name="Miki D."/>
            <person name="Li D."/>
            <person name="Tang Q."/>
            <person name="Xiao L."/>
            <person name="Rajput S."/>
            <person name="Deng P."/>
            <person name="Jia W."/>
            <person name="Huang R."/>
            <person name="Zhang M."/>
            <person name="Sun Y."/>
            <person name="Hu J."/>
            <person name="Fu X."/>
            <person name="Schnable P.S."/>
            <person name="Li F."/>
            <person name="Zhang H."/>
            <person name="Feng B."/>
            <person name="Zhu X."/>
            <person name="Liu R."/>
            <person name="Schnable J.C."/>
            <person name="Zhu J.-K."/>
            <person name="Zhang H."/>
        </authorList>
    </citation>
    <scope>NUCLEOTIDE SEQUENCE [LARGE SCALE GENOMIC DNA]</scope>
</reference>
<accession>A0A3L6RKD6</accession>
<feature type="transmembrane region" description="Helical" evidence="1">
    <location>
        <begin position="83"/>
        <end position="108"/>
    </location>
</feature>
<keyword evidence="1" id="KW-0812">Transmembrane</keyword>
<dbReference type="AlphaFoldDB" id="A0A3L6RKD6"/>
<dbReference type="Proteomes" id="UP000275267">
    <property type="component" value="Unassembled WGS sequence"/>
</dbReference>
<keyword evidence="1" id="KW-1133">Transmembrane helix</keyword>
<organism evidence="2 3">
    <name type="scientific">Panicum miliaceum</name>
    <name type="common">Proso millet</name>
    <name type="synonym">Broomcorn millet</name>
    <dbReference type="NCBI Taxonomy" id="4540"/>
    <lineage>
        <taxon>Eukaryota</taxon>
        <taxon>Viridiplantae</taxon>
        <taxon>Streptophyta</taxon>
        <taxon>Embryophyta</taxon>
        <taxon>Tracheophyta</taxon>
        <taxon>Spermatophyta</taxon>
        <taxon>Magnoliopsida</taxon>
        <taxon>Liliopsida</taxon>
        <taxon>Poales</taxon>
        <taxon>Poaceae</taxon>
        <taxon>PACMAD clade</taxon>
        <taxon>Panicoideae</taxon>
        <taxon>Panicodae</taxon>
        <taxon>Paniceae</taxon>
        <taxon>Panicinae</taxon>
        <taxon>Panicum</taxon>
        <taxon>Panicum sect. Panicum</taxon>
    </lineage>
</organism>
<keyword evidence="1" id="KW-0472">Membrane</keyword>
<keyword evidence="3" id="KW-1185">Reference proteome</keyword>
<sequence>MALDFLRLGVPGKQPVGERRTARSAILIGVANGLLSPPDLRRCLCGGPCDGGGDVEQRYYLLANFVVGVLGVALLVVDMEPSLAVAVWLTKVLACGALQCGVNGEILFIARAAARRHVAEGGAPSLQVGPAVLCISLLEWCGAGRAGEGGVASG</sequence>
<protein>
    <submittedName>
        <fullName evidence="2">Uncharacterized protein</fullName>
    </submittedName>
</protein>